<dbReference type="EMBL" id="CP109546">
    <property type="protein sequence ID" value="WTZ14976.1"/>
    <property type="molecule type" value="Genomic_DNA"/>
</dbReference>
<reference evidence="1" key="1">
    <citation type="submission" date="2022-10" db="EMBL/GenBank/DDBJ databases">
        <title>The complete genomes of actinobacterial strains from the NBC collection.</title>
        <authorList>
            <person name="Joergensen T.S."/>
            <person name="Alvarez Arevalo M."/>
            <person name="Sterndorff E.B."/>
            <person name="Faurdal D."/>
            <person name="Vuksanovic O."/>
            <person name="Mourched A.-S."/>
            <person name="Charusanti P."/>
            <person name="Shaw S."/>
            <person name="Blin K."/>
            <person name="Weber T."/>
        </authorList>
    </citation>
    <scope>NUCLEOTIDE SEQUENCE</scope>
    <source>
        <strain evidence="1">NBC_01393</strain>
    </source>
</reference>
<proteinExistence type="predicted"/>
<gene>
    <name evidence="1" type="ORF">OG699_33935</name>
</gene>
<dbReference type="AlphaFoldDB" id="A0AAU3IEH3"/>
<dbReference type="SUPFAM" id="SSF56784">
    <property type="entry name" value="HAD-like"/>
    <property type="match status" value="1"/>
</dbReference>
<evidence type="ECO:0000313" key="1">
    <source>
        <dbReference type="EMBL" id="WTZ14976.1"/>
    </source>
</evidence>
<dbReference type="InterPro" id="IPR023214">
    <property type="entry name" value="HAD_sf"/>
</dbReference>
<name>A0AAU3IEH3_9ACTN</name>
<accession>A0AAU3IEH3</accession>
<protein>
    <submittedName>
        <fullName evidence="1">HAD hydrolase family protein</fullName>
    </submittedName>
</protein>
<organism evidence="1">
    <name type="scientific">Streptomyces sp. NBC_01393</name>
    <dbReference type="NCBI Taxonomy" id="2903851"/>
    <lineage>
        <taxon>Bacteria</taxon>
        <taxon>Bacillati</taxon>
        <taxon>Actinomycetota</taxon>
        <taxon>Actinomycetes</taxon>
        <taxon>Kitasatosporales</taxon>
        <taxon>Streptomycetaceae</taxon>
        <taxon>Streptomyces</taxon>
    </lineage>
</organism>
<dbReference type="Pfam" id="PF08282">
    <property type="entry name" value="Hydrolase_3"/>
    <property type="match status" value="1"/>
</dbReference>
<dbReference type="GO" id="GO:0016787">
    <property type="term" value="F:hydrolase activity"/>
    <property type="evidence" value="ECO:0007669"/>
    <property type="project" value="UniProtKB-KW"/>
</dbReference>
<keyword evidence="1" id="KW-0378">Hydrolase</keyword>
<sequence>MRAAGLAAAVENAHEDTLRAADIVLPSNGDEGVAALIRLVLPRAAAVEACRI</sequence>
<dbReference type="InterPro" id="IPR036412">
    <property type="entry name" value="HAD-like_sf"/>
</dbReference>
<dbReference type="Gene3D" id="3.40.50.1000">
    <property type="entry name" value="HAD superfamily/HAD-like"/>
    <property type="match status" value="1"/>
</dbReference>